<organism evidence="2 3">
    <name type="scientific">Candidatus Wildermuthbacteria bacterium RIFCSPLOWO2_01_FULL_48_16</name>
    <dbReference type="NCBI Taxonomy" id="1802461"/>
    <lineage>
        <taxon>Bacteria</taxon>
        <taxon>Candidatus Wildermuthiibacteriota</taxon>
    </lineage>
</organism>
<dbReference type="InterPro" id="IPR029058">
    <property type="entry name" value="AB_hydrolase_fold"/>
</dbReference>
<dbReference type="Pfam" id="PF00561">
    <property type="entry name" value="Abhydrolase_1"/>
    <property type="match status" value="1"/>
</dbReference>
<accession>A0A1G2RJ47</accession>
<comment type="caution">
    <text evidence="2">The sequence shown here is derived from an EMBL/GenBank/DDBJ whole genome shotgun (WGS) entry which is preliminary data.</text>
</comment>
<dbReference type="PANTHER" id="PTHR43798">
    <property type="entry name" value="MONOACYLGLYCEROL LIPASE"/>
    <property type="match status" value="1"/>
</dbReference>
<dbReference type="GO" id="GO:0003824">
    <property type="term" value="F:catalytic activity"/>
    <property type="evidence" value="ECO:0007669"/>
    <property type="project" value="InterPro"/>
</dbReference>
<dbReference type="InterPro" id="IPR000639">
    <property type="entry name" value="Epox_hydrolase-like"/>
</dbReference>
<gene>
    <name evidence="2" type="ORF">A3B24_02085</name>
</gene>
<sequence length="262" mass="29300">MLLDKSQENHITVQDTRVSYRIAGQGFALLVLHGWGRGSVAYVKVMEALAQQGYQVIIPDLPGFGNTEPPKSPWGIDEYAQFAFEFSQKLGLAKFHLLGHSFGGQIAVKFATDHPQQVQKLILYAAAVIRREPTESTKKIQVVARIGNAVFSLPLLSVLQSPLRKLFYRLFGISDAAYSTGIMKEIRKKVVRQDLTHLLSKISCPVLLIWGDKDKSTPIEDSRVIQEKIPHASLKVLSETTHLLHREVPQSFVQALLTFLES</sequence>
<evidence type="ECO:0000313" key="2">
    <source>
        <dbReference type="EMBL" id="OHA72873.1"/>
    </source>
</evidence>
<dbReference type="PRINTS" id="PR00111">
    <property type="entry name" value="ABHYDROLASE"/>
</dbReference>
<dbReference type="InterPro" id="IPR000073">
    <property type="entry name" value="AB_hydrolase_1"/>
</dbReference>
<dbReference type="STRING" id="1802461.A3B24_02085"/>
<dbReference type="PRINTS" id="PR00412">
    <property type="entry name" value="EPOXHYDRLASE"/>
</dbReference>
<dbReference type="Gene3D" id="3.40.50.1820">
    <property type="entry name" value="alpha/beta hydrolase"/>
    <property type="match status" value="1"/>
</dbReference>
<dbReference type="Proteomes" id="UP000176917">
    <property type="component" value="Unassembled WGS sequence"/>
</dbReference>
<evidence type="ECO:0000259" key="1">
    <source>
        <dbReference type="Pfam" id="PF00561"/>
    </source>
</evidence>
<reference evidence="2 3" key="1">
    <citation type="journal article" date="2016" name="Nat. Commun.">
        <title>Thousands of microbial genomes shed light on interconnected biogeochemical processes in an aquifer system.</title>
        <authorList>
            <person name="Anantharaman K."/>
            <person name="Brown C.T."/>
            <person name="Hug L.A."/>
            <person name="Sharon I."/>
            <person name="Castelle C.J."/>
            <person name="Probst A.J."/>
            <person name="Thomas B.C."/>
            <person name="Singh A."/>
            <person name="Wilkins M.J."/>
            <person name="Karaoz U."/>
            <person name="Brodie E.L."/>
            <person name="Williams K.H."/>
            <person name="Hubbard S.S."/>
            <person name="Banfield J.F."/>
        </authorList>
    </citation>
    <scope>NUCLEOTIDE SEQUENCE [LARGE SCALE GENOMIC DNA]</scope>
</reference>
<proteinExistence type="predicted"/>
<dbReference type="PANTHER" id="PTHR43798:SF33">
    <property type="entry name" value="HYDROLASE, PUTATIVE (AFU_ORTHOLOGUE AFUA_2G14860)-RELATED"/>
    <property type="match status" value="1"/>
</dbReference>
<feature type="domain" description="AB hydrolase-1" evidence="1">
    <location>
        <begin position="28"/>
        <end position="245"/>
    </location>
</feature>
<dbReference type="InterPro" id="IPR050266">
    <property type="entry name" value="AB_hydrolase_sf"/>
</dbReference>
<evidence type="ECO:0000313" key="3">
    <source>
        <dbReference type="Proteomes" id="UP000176917"/>
    </source>
</evidence>
<protein>
    <recommendedName>
        <fullName evidence="1">AB hydrolase-1 domain-containing protein</fullName>
    </recommendedName>
</protein>
<dbReference type="SUPFAM" id="SSF53474">
    <property type="entry name" value="alpha/beta-Hydrolases"/>
    <property type="match status" value="1"/>
</dbReference>
<name>A0A1G2RJ47_9BACT</name>
<dbReference type="AlphaFoldDB" id="A0A1G2RJ47"/>
<dbReference type="EMBL" id="MHUG01000020">
    <property type="protein sequence ID" value="OHA72873.1"/>
    <property type="molecule type" value="Genomic_DNA"/>
</dbReference>
<dbReference type="GO" id="GO:0016020">
    <property type="term" value="C:membrane"/>
    <property type="evidence" value="ECO:0007669"/>
    <property type="project" value="TreeGrafter"/>
</dbReference>